<dbReference type="Gene3D" id="3.30.470.20">
    <property type="entry name" value="ATP-grasp fold, B domain"/>
    <property type="match status" value="1"/>
</dbReference>
<dbReference type="InterPro" id="IPR056290">
    <property type="entry name" value="CEPT76/DRC7_peptidase-like_dom"/>
</dbReference>
<dbReference type="STRING" id="65357.A0A024G572"/>
<sequence>MRPWARATDNSRTRLPICEENEARYLEIRNEEDSRNGSDYESQRRLQLLTRKELGKLKTPSITVQPIMYPKAQILSKSRQWRTQRRDDASAGLSTRCRSNLLENVHPNIISRLHERNARENLSKPLRLHTESYQYPHGGSSPLSAAVPIVWCSHEENCHEVLLEIGFNELVFDDHACISLEDRLAAELMECYHSYASLLSRQPWTLRLSRIQAVLHHQIVKPASDLQGVTYAFYEAVDALNDIKKLQQLYNYILEKCVELSKIEGPKRHKVSAYWLAEREDSIPLHDTMTSLLEYIQSLPPLIEGKDADNILRGMIHSIDSPSLNHIIILPWVSHLDQEYPEGNELSSDEQMSFLIGTTSRQETHYRIALCGSEKAQYQCFIVLYSDNKLIAWTKANRVKSSKVDICHIFRVQMPTFPNLVTMFLYQSTSRFLGFLLRNRANIHVAMAMSTLLTPNGIPLIIPGHLSPIGESVNDSAWKRIKPTDEWYQFSCSKEIARALWHSSFLDFSQYDEIKRHTSGRVHVKTRWMMEENSVLIEPNMLPPHENMTNWYKPLVGHRIGSRHFLKDQQSRPEALESDRVSFRTRSLRHAAIRPNSRMEHAHEPFVLTKRNQLLRMRSQMLMHHYGTSAYPMNERDLWQLNGDIPLLPIRMTPQDILKRLKDPIPLFDAEIVCKEKYLPLLRPDWKALTYKVLQQQAEEADLPLVERLSQQKAWKVQQFLESVIESGKGASQPEIVRERVHSLQSIVRETPLPQFPTSLLDWESLFRSLFSRRRRLNPQKRRRSEPFVFHQPANQCSLHIQVREGINLPIRISSFTSLTSKKRSKRAPFHRRSDPDGKTNSHLIQLECESNYYVEVAFQGRRIRTSCASVSETIDVDTDFRNTAEFARASSHPVWLEMLTFSLQPPHNDFSPESISQLTDTIHVNVFDQVTTSVAVPIRKFSDKQPTSELFIRESRLVGTLEIPFSAVYQRNGLVDVTIRLDTPRLHLGYLNLTSLSQAQRSSTESDVSETESFFTKRIRQSESQVTRDDEIESMNDSSTAPFLSLTLEVDPLLPSHRQSTRRQVLTSLHNWTDSWRKSVEGSSGSTKYRSFDPFAFTASGKTALMTQFLLPMTPPQLLIQSIGSTQTSVLQRILWYVRMIPSLAEYSSYQRGSWDDIWLSSHEFLDLQAGNMQDHAVLLCNFLSWYDLEYSGHSYRNYLALGNGISKGKAVFVLRRRISPHPRVWLIDANQAAIISDEDDLNPPIDIAMLVSSRNVYANLQPLDASCLKNWSWDIENDDLSWKALFPSSTSRSDSLPAGLPPPIQCPTLQFSPILDDEKQLETQLCDILHMEIRKWRNERFSTVMNAKRSAELYTFLVDAEKSCRNTVSDATISMQWVYNLRSIQKLQVSGTMQHFAFAELQSIIKAVKSTGTHTVETEDVEFGLAVHVHPFPGNFFSVWVYFASFMNAEEVQMFNTTGPIALGIGDNTSYVYFSDVNDTSLLMQSFLKLGVQRYVTPNDPKPKRNDWDAIFNETKNVLVWSNAPSRIYEMLIFPNQCNLRFNRLPGSQSLENATLLRQRMRHTLQGDHFLSSIATGEYYSSKKVAEQIDRSNSKFDKDRYRDPMFNNRYMVRNVSQDRNKMEPWSMIFDKRDAARLLDNQNAIVDVRHYIEPYLLDGFKFDVGMYVTITSLQPMRIYMYPEAAIRIAKEPYPVILDASAPRNVYDTSEAYTTPWEFPDLIKLNEDMAPLESITSDIPDMWEIVKIYLSLRGLDTSQLEEEMEDAIIHTIVSTESVFIDSLQKLRRKSKMLNDSIQDRSDCLKDSFFEIFRFEFVINRQGSPKLIQIISDPILEASSPEHLEESNYYRVLTEQLLHLLGVHPQAIPTTQSFLNRPHTPDFCAQRCSNTQLAWDTSCYLCPGWFPPHVGYQIYKFAHEYARRGTFQMVYPSMDNHHFQYGNHPMSEYDYAADRYIKSLSRAYSNDMEMMMMVSVPICMIRAHCNHRGDCINGVCACDHGSRGSTCYQIEPTASPLGVELQSNDTRFQAGYEEIVSQSVLVFTMAFMLTLLFLHILYRALRFRMQKHDQKQN</sequence>
<organism evidence="3 4">
    <name type="scientific">Albugo candida</name>
    <dbReference type="NCBI Taxonomy" id="65357"/>
    <lineage>
        <taxon>Eukaryota</taxon>
        <taxon>Sar</taxon>
        <taxon>Stramenopiles</taxon>
        <taxon>Oomycota</taxon>
        <taxon>Peronosporomycetes</taxon>
        <taxon>Albuginales</taxon>
        <taxon>Albuginaceae</taxon>
        <taxon>Albugo</taxon>
    </lineage>
</organism>
<dbReference type="PROSITE" id="PS51221">
    <property type="entry name" value="TTL"/>
    <property type="match status" value="1"/>
</dbReference>
<comment type="caution">
    <text evidence="3">The sequence shown here is derived from an EMBL/GenBank/DDBJ whole genome shotgun (WGS) entry which is preliminary data.</text>
</comment>
<dbReference type="Proteomes" id="UP000053237">
    <property type="component" value="Unassembled WGS sequence"/>
</dbReference>
<evidence type="ECO:0000259" key="2">
    <source>
        <dbReference type="SMART" id="SM00239"/>
    </source>
</evidence>
<feature type="transmembrane region" description="Helical" evidence="1">
    <location>
        <begin position="2039"/>
        <end position="2060"/>
    </location>
</feature>
<dbReference type="PANTHER" id="PTHR20837:SF0">
    <property type="entry name" value="COILED-COIL AND C2 DOMAIN-CONTAINING PROTEIN 2A"/>
    <property type="match status" value="1"/>
</dbReference>
<evidence type="ECO:0000256" key="1">
    <source>
        <dbReference type="SAM" id="Phobius"/>
    </source>
</evidence>
<keyword evidence="1" id="KW-0472">Membrane</keyword>
<dbReference type="GO" id="GO:0035869">
    <property type="term" value="C:ciliary transition zone"/>
    <property type="evidence" value="ECO:0007669"/>
    <property type="project" value="TreeGrafter"/>
</dbReference>
<dbReference type="Gene3D" id="2.60.40.150">
    <property type="entry name" value="C2 domain"/>
    <property type="match status" value="1"/>
</dbReference>
<proteinExistence type="predicted"/>
<dbReference type="InterPro" id="IPR000008">
    <property type="entry name" value="C2_dom"/>
</dbReference>
<protein>
    <recommendedName>
        <fullName evidence="2">C2 domain-containing protein</fullName>
    </recommendedName>
</protein>
<gene>
    <name evidence="3" type="ORF">BN9_022280</name>
</gene>
<dbReference type="PANTHER" id="PTHR20837">
    <property type="entry name" value="CENTROSOMAL PROTEIN-RELATED"/>
    <property type="match status" value="1"/>
</dbReference>
<keyword evidence="1" id="KW-1133">Transmembrane helix</keyword>
<accession>A0A024G572</accession>
<reference evidence="3 4" key="1">
    <citation type="submission" date="2012-05" db="EMBL/GenBank/DDBJ databases">
        <title>Recombination and specialization in a pathogen metapopulation.</title>
        <authorList>
            <person name="Gardiner A."/>
            <person name="Kemen E."/>
            <person name="Schultz-Larsen T."/>
            <person name="MacLean D."/>
            <person name="Van Oosterhout C."/>
            <person name="Jones J.D.G."/>
        </authorList>
    </citation>
    <scope>NUCLEOTIDE SEQUENCE [LARGE SCALE GENOMIC DNA]</scope>
    <source>
        <strain evidence="3 4">Ac Nc2</strain>
    </source>
</reference>
<dbReference type="InterPro" id="IPR004344">
    <property type="entry name" value="TTL/TTLL_fam"/>
</dbReference>
<dbReference type="OrthoDB" id="202825at2759"/>
<dbReference type="GO" id="GO:1904491">
    <property type="term" value="P:protein localization to ciliary transition zone"/>
    <property type="evidence" value="ECO:0007669"/>
    <property type="project" value="TreeGrafter"/>
</dbReference>
<dbReference type="GO" id="GO:1905515">
    <property type="term" value="P:non-motile cilium assembly"/>
    <property type="evidence" value="ECO:0007669"/>
    <property type="project" value="TreeGrafter"/>
</dbReference>
<evidence type="ECO:0000313" key="4">
    <source>
        <dbReference type="Proteomes" id="UP000053237"/>
    </source>
</evidence>
<dbReference type="Pfam" id="PF03133">
    <property type="entry name" value="TTL"/>
    <property type="match status" value="1"/>
</dbReference>
<keyword evidence="1" id="KW-0812">Transmembrane</keyword>
<keyword evidence="4" id="KW-1185">Reference proteome</keyword>
<dbReference type="InParanoid" id="A0A024G572"/>
<dbReference type="EMBL" id="CAIX01000019">
    <property type="protein sequence ID" value="CCI41444.1"/>
    <property type="molecule type" value="Genomic_DNA"/>
</dbReference>
<dbReference type="InterPro" id="IPR035892">
    <property type="entry name" value="C2_domain_sf"/>
</dbReference>
<dbReference type="Pfam" id="PF24656">
    <property type="entry name" value="CEPT76_peptidase"/>
    <property type="match status" value="1"/>
</dbReference>
<dbReference type="SMART" id="SM00239">
    <property type="entry name" value="C2"/>
    <property type="match status" value="1"/>
</dbReference>
<dbReference type="InterPro" id="IPR052434">
    <property type="entry name" value="Tectonic-like_complex_comp"/>
</dbReference>
<name>A0A024G572_9STRA</name>
<evidence type="ECO:0000313" key="3">
    <source>
        <dbReference type="EMBL" id="CCI41444.1"/>
    </source>
</evidence>
<feature type="domain" description="C2" evidence="2">
    <location>
        <begin position="798"/>
        <end position="978"/>
    </location>
</feature>